<dbReference type="SUPFAM" id="SSF52540">
    <property type="entry name" value="P-loop containing nucleoside triphosphate hydrolases"/>
    <property type="match status" value="1"/>
</dbReference>
<sequence length="448" mass="49129">MIERLTNYPVPNSPSNHWNDLPADSSSDSRLGQPESSEIVLSVQGVSKKFCRSLKRSLFYGIQDIATELVGLRQPNPQLRYNEFWALKDVSFTLRRGEALGLVGANGSGKTTLLRIISGLIRPDTGSIWLKGRVAPLIALGAGFSPILTGRENIYANMSILGLSKSEIDARFEQVVEFAEIGDAIDAPVQSYSSGMAARLGFACAIHTDPDILLIDEVLAVGDAKFRSKCERKLAELLQNGTSFVLVSHFFQGILNTCHQGIYLSKGNLVAAGSAREIMDLYEQDLFSIKRQATRFPLALPAKTATESTGADLALIYFKDAKAELIETPVSGEPLSICARCLVRCPIQAASLFVAIYQPAKDNSLVLHLSSAYDQETFAVEAGEYELRVDLPYLGLLPGSYTLSVYVKDGSLYMLDAHESIPFTVNGSDKLNRGQYYQPRQWQISNLD</sequence>
<dbReference type="Pfam" id="PF00005">
    <property type="entry name" value="ABC_tran"/>
    <property type="match status" value="1"/>
</dbReference>
<dbReference type="Pfam" id="PF14524">
    <property type="entry name" value="Wzt_C"/>
    <property type="match status" value="1"/>
</dbReference>
<feature type="domain" description="ABC transporter" evidence="6">
    <location>
        <begin position="72"/>
        <end position="291"/>
    </location>
</feature>
<evidence type="ECO:0000256" key="5">
    <source>
        <dbReference type="SAM" id="MobiDB-lite"/>
    </source>
</evidence>
<evidence type="ECO:0000256" key="4">
    <source>
        <dbReference type="ARBA" id="ARBA00022840"/>
    </source>
</evidence>
<dbReference type="GO" id="GO:0005524">
    <property type="term" value="F:ATP binding"/>
    <property type="evidence" value="ECO:0007669"/>
    <property type="project" value="UniProtKB-KW"/>
</dbReference>
<protein>
    <submittedName>
        <fullName evidence="7">ABC transporter ATP-binding protein</fullName>
    </submittedName>
</protein>
<dbReference type="InterPro" id="IPR050683">
    <property type="entry name" value="Bact_Polysacc_Export_ATP-bd"/>
</dbReference>
<keyword evidence="4 7" id="KW-0067">ATP-binding</keyword>
<evidence type="ECO:0000256" key="3">
    <source>
        <dbReference type="ARBA" id="ARBA00022741"/>
    </source>
</evidence>
<evidence type="ECO:0000256" key="2">
    <source>
        <dbReference type="ARBA" id="ARBA00022448"/>
    </source>
</evidence>
<dbReference type="GO" id="GO:0140359">
    <property type="term" value="F:ABC-type transporter activity"/>
    <property type="evidence" value="ECO:0007669"/>
    <property type="project" value="InterPro"/>
</dbReference>
<dbReference type="InterPro" id="IPR029439">
    <property type="entry name" value="Wzt_C"/>
</dbReference>
<dbReference type="InterPro" id="IPR003593">
    <property type="entry name" value="AAA+_ATPase"/>
</dbReference>
<dbReference type="SMART" id="SM00382">
    <property type="entry name" value="AAA"/>
    <property type="match status" value="1"/>
</dbReference>
<name>A0AA96WNM4_9CYAN</name>
<dbReference type="PROSITE" id="PS00211">
    <property type="entry name" value="ABC_TRANSPORTER_1"/>
    <property type="match status" value="1"/>
</dbReference>
<evidence type="ECO:0000313" key="7">
    <source>
        <dbReference type="EMBL" id="WNZ25181.1"/>
    </source>
</evidence>
<proteinExistence type="inferred from homology"/>
<dbReference type="CDD" id="cd03220">
    <property type="entry name" value="ABC_KpsT_Wzt"/>
    <property type="match status" value="1"/>
</dbReference>
<dbReference type="PANTHER" id="PTHR46743:SF2">
    <property type="entry name" value="TEICHOIC ACIDS EXPORT ATP-BINDING PROTEIN TAGH"/>
    <property type="match status" value="1"/>
</dbReference>
<reference evidence="7" key="1">
    <citation type="submission" date="2020-05" db="EMBL/GenBank/DDBJ databases">
        <authorList>
            <person name="Zhu T."/>
            <person name="Keshari N."/>
            <person name="Lu X."/>
        </authorList>
    </citation>
    <scope>NUCLEOTIDE SEQUENCE</scope>
    <source>
        <strain evidence="7">NK1-12</strain>
    </source>
</reference>
<dbReference type="Gene3D" id="3.40.50.300">
    <property type="entry name" value="P-loop containing nucleotide triphosphate hydrolases"/>
    <property type="match status" value="1"/>
</dbReference>
<dbReference type="PROSITE" id="PS50893">
    <property type="entry name" value="ABC_TRANSPORTER_2"/>
    <property type="match status" value="1"/>
</dbReference>
<dbReference type="AlphaFoldDB" id="A0AA96WNM4"/>
<dbReference type="InterPro" id="IPR015860">
    <property type="entry name" value="ABC_transpr_TagH-like"/>
</dbReference>
<gene>
    <name evidence="7" type="ORF">HJG54_21555</name>
</gene>
<evidence type="ECO:0000259" key="6">
    <source>
        <dbReference type="PROSITE" id="PS50893"/>
    </source>
</evidence>
<dbReference type="RefSeq" id="WP_316431323.1">
    <property type="nucleotide sequence ID" value="NZ_CP053586.1"/>
</dbReference>
<feature type="compositionally biased region" description="Polar residues" evidence="5">
    <location>
        <begin position="9"/>
        <end position="33"/>
    </location>
</feature>
<dbReference type="CDD" id="cd10147">
    <property type="entry name" value="Wzt_C-like"/>
    <property type="match status" value="1"/>
</dbReference>
<dbReference type="InterPro" id="IPR027417">
    <property type="entry name" value="P-loop_NTPase"/>
</dbReference>
<dbReference type="GO" id="GO:0016020">
    <property type="term" value="C:membrane"/>
    <property type="evidence" value="ECO:0007669"/>
    <property type="project" value="InterPro"/>
</dbReference>
<dbReference type="InterPro" id="IPR017871">
    <property type="entry name" value="ABC_transporter-like_CS"/>
</dbReference>
<keyword evidence="2" id="KW-0813">Transport</keyword>
<evidence type="ECO:0000256" key="1">
    <source>
        <dbReference type="ARBA" id="ARBA00005417"/>
    </source>
</evidence>
<comment type="similarity">
    <text evidence="1">Belongs to the ABC transporter superfamily.</text>
</comment>
<dbReference type="EMBL" id="CP053586">
    <property type="protein sequence ID" value="WNZ25181.1"/>
    <property type="molecule type" value="Genomic_DNA"/>
</dbReference>
<feature type="region of interest" description="Disordered" evidence="5">
    <location>
        <begin position="1"/>
        <end position="33"/>
    </location>
</feature>
<dbReference type="InterPro" id="IPR003439">
    <property type="entry name" value="ABC_transporter-like_ATP-bd"/>
</dbReference>
<dbReference type="GO" id="GO:0016887">
    <property type="term" value="F:ATP hydrolysis activity"/>
    <property type="evidence" value="ECO:0007669"/>
    <property type="project" value="InterPro"/>
</dbReference>
<keyword evidence="3" id="KW-0547">Nucleotide-binding</keyword>
<dbReference type="PANTHER" id="PTHR46743">
    <property type="entry name" value="TEICHOIC ACIDS EXPORT ATP-BINDING PROTEIN TAGH"/>
    <property type="match status" value="1"/>
</dbReference>
<organism evidence="7">
    <name type="scientific">Leptolyngbya sp. NK1-12</name>
    <dbReference type="NCBI Taxonomy" id="2547451"/>
    <lineage>
        <taxon>Bacteria</taxon>
        <taxon>Bacillati</taxon>
        <taxon>Cyanobacteriota</taxon>
        <taxon>Cyanophyceae</taxon>
        <taxon>Leptolyngbyales</taxon>
        <taxon>Leptolyngbyaceae</taxon>
        <taxon>Leptolyngbya group</taxon>
        <taxon>Leptolyngbya</taxon>
    </lineage>
</organism>
<accession>A0AA96WNM4</accession>
<dbReference type="Gene3D" id="2.70.50.60">
    <property type="entry name" value="abc- transporter (atp binding component) like domain"/>
    <property type="match status" value="1"/>
</dbReference>